<evidence type="ECO:0000256" key="4">
    <source>
        <dbReference type="ARBA" id="ARBA00023136"/>
    </source>
</evidence>
<feature type="region of interest" description="Disordered" evidence="5">
    <location>
        <begin position="406"/>
        <end position="510"/>
    </location>
</feature>
<evidence type="ECO:0000313" key="7">
    <source>
        <dbReference type="EMBL" id="KPV78342.1"/>
    </source>
</evidence>
<dbReference type="InterPro" id="IPR052430">
    <property type="entry name" value="IVT-Associated"/>
</dbReference>
<feature type="transmembrane region" description="Helical" evidence="6">
    <location>
        <begin position="176"/>
        <end position="194"/>
    </location>
</feature>
<dbReference type="PANTHER" id="PTHR47804">
    <property type="entry name" value="60S RIBOSOMAL PROTEIN L19"/>
    <property type="match status" value="1"/>
</dbReference>
<dbReference type="GO" id="GO:0016020">
    <property type="term" value="C:membrane"/>
    <property type="evidence" value="ECO:0007669"/>
    <property type="project" value="UniProtKB-SubCell"/>
</dbReference>
<dbReference type="Proteomes" id="UP000053890">
    <property type="component" value="Unassembled WGS sequence"/>
</dbReference>
<feature type="transmembrane region" description="Helical" evidence="6">
    <location>
        <begin position="144"/>
        <end position="164"/>
    </location>
</feature>
<dbReference type="STRING" id="578459.A0A194SCM6"/>
<feature type="compositionally biased region" description="Acidic residues" evidence="5">
    <location>
        <begin position="601"/>
        <end position="614"/>
    </location>
</feature>
<feature type="transmembrane region" description="Helical" evidence="6">
    <location>
        <begin position="768"/>
        <end position="789"/>
    </location>
</feature>
<proteinExistence type="predicted"/>
<evidence type="ECO:0000256" key="3">
    <source>
        <dbReference type="ARBA" id="ARBA00022989"/>
    </source>
</evidence>
<dbReference type="OrthoDB" id="68611at2759"/>
<feature type="transmembrane region" description="Helical" evidence="6">
    <location>
        <begin position="93"/>
        <end position="113"/>
    </location>
</feature>
<feature type="transmembrane region" description="Helical" evidence="6">
    <location>
        <begin position="63"/>
        <end position="81"/>
    </location>
</feature>
<reference evidence="7 8" key="1">
    <citation type="journal article" date="2015" name="Front. Microbiol.">
        <title>Genome sequence of the plant growth promoting endophytic yeast Rhodotorula graminis WP1.</title>
        <authorList>
            <person name="Firrincieli A."/>
            <person name="Otillar R."/>
            <person name="Salamov A."/>
            <person name="Schmutz J."/>
            <person name="Khan Z."/>
            <person name="Redman R.S."/>
            <person name="Fleck N.D."/>
            <person name="Lindquist E."/>
            <person name="Grigoriev I.V."/>
            <person name="Doty S.L."/>
        </authorList>
    </citation>
    <scope>NUCLEOTIDE SEQUENCE [LARGE SCALE GENOMIC DNA]</scope>
    <source>
        <strain evidence="7 8">WP1</strain>
    </source>
</reference>
<comment type="subcellular location">
    <subcellularLocation>
        <location evidence="1">Membrane</location>
        <topology evidence="1">Multi-pass membrane protein</topology>
    </subcellularLocation>
</comment>
<keyword evidence="2 6" id="KW-0812">Transmembrane</keyword>
<evidence type="ECO:0000256" key="5">
    <source>
        <dbReference type="SAM" id="MobiDB-lite"/>
    </source>
</evidence>
<dbReference type="RefSeq" id="XP_018274391.1">
    <property type="nucleotide sequence ID" value="XM_018415512.1"/>
</dbReference>
<dbReference type="GeneID" id="28975960"/>
<dbReference type="EMBL" id="KQ474073">
    <property type="protein sequence ID" value="KPV78342.1"/>
    <property type="molecule type" value="Genomic_DNA"/>
</dbReference>
<evidence type="ECO:0000313" key="8">
    <source>
        <dbReference type="Proteomes" id="UP000053890"/>
    </source>
</evidence>
<feature type="transmembrane region" description="Helical" evidence="6">
    <location>
        <begin position="119"/>
        <end position="137"/>
    </location>
</feature>
<gene>
    <name evidence="7" type="ORF">RHOBADRAFT_50819</name>
</gene>
<feature type="compositionally biased region" description="Basic and acidic residues" evidence="5">
    <location>
        <begin position="487"/>
        <end position="500"/>
    </location>
</feature>
<protein>
    <submittedName>
        <fullName evidence="7">Uncharacterized protein</fullName>
    </submittedName>
</protein>
<dbReference type="AlphaFoldDB" id="A0A194SCM6"/>
<feature type="transmembrane region" description="Helical" evidence="6">
    <location>
        <begin position="864"/>
        <end position="883"/>
    </location>
</feature>
<feature type="transmembrane region" description="Helical" evidence="6">
    <location>
        <begin position="795"/>
        <end position="815"/>
    </location>
</feature>
<evidence type="ECO:0000256" key="2">
    <source>
        <dbReference type="ARBA" id="ARBA00022692"/>
    </source>
</evidence>
<feature type="transmembrane region" description="Helical" evidence="6">
    <location>
        <begin position="36"/>
        <end position="57"/>
    </location>
</feature>
<sequence length="1163" mass="128139">MVRPARPPERGLAAAWPSRSLASAREWIRTRSHERLLLVGTLKATIALCLLCILAFSTSFARLNPYPVTLNGAFLVVVGGYPGGTTGRCFQALLLGTAGLGVGCLVYAILGELADSPTGQGFVFAIWVYLAALVRFGGPKYISFYLYGVLFSFNGIYGTVEQGYFDRRFFLANFEAYAWGIAIALGVNVLVWPMTSESELRRLLVTSLQHVATLAHLTCKTYARELDRDELDVRQVLVKELRSDYLALSARLEETSYEVVLSSWSLHGYAQMIRAVQGLQQALITASSAMDLISQLDPEGVNSRHLLAEAETTRTFADFRHGIDLVIAEIVDELVGAKGVPVEHDPALDQDSAEAPSDRQGGSVGEPQGPTPAADADERLGHALHTTPTPSAAQEKVLTVAARLKREVQESEERQRRLRGRNSSSRSASASRPGTPRSTPASGTATPTGWAGASVEELEAHLSRARKSSSSRTRTEAEQPLPGEEAVPEKNPARTTDPEKATAPADRQGAVPARAGVVDIFRKAWDAFARAQQTALVSLIKDGALEVDDVLRIESGMPSIKEQYAHRLPKAWTSSLIAQTPLARLRSRGDTLSNVGAGGAGDDDNDDDDDDAADEVPCSEALTKSYSLLFGLGQLTEELATLHDIVVARQPHRRVRFFIVQMVVDSVRQLFRPRDGMKLQEALAVLHGKEYKPEEKSRLSYLVRAERWFWGQRSLYALKVAMGATIYTLFALAPTLQTHVFLPFGQVSALITVIVAIAPTLGGTLSTWLLQISGTGAGALVGLVVLEIFRNVGGYDYNPFGIVALGSLWFAFSSYKFLRYPAKYTQSLLYVTGFGGICLQEFVYNDTPGETRRFDSPGLRFGYTIASLAISMGISAAFQLLIFRQPARHRLRIQLAEVMFALSAYNSLLQAYVNLVAPADEAPVPPQDALAQVQRDLIKREGKVQSMILALAPTFEFAKVEPKWWAPFQGELLLRIIRSQQIILDRLREARTAVGLRGFNETVHRDFANVLFPYRLHSQRLARTLFYLGATSLLAKTQLARDVPSSKPTWASFERDALVLSRRMSKLPRGEEELKRPGFLRYWFYLVSLGSVSSELEELEKHLGDVRRPRRVQPVHIIDLSPLRPLSSRRLPCRVDVVGALARSNPCCPPSSLRIFSTFCRSV</sequence>
<keyword evidence="3 6" id="KW-1133">Transmembrane helix</keyword>
<dbReference type="OMA" id="WSEYSME"/>
<dbReference type="PANTHER" id="PTHR47804:SF3">
    <property type="entry name" value="PROTEIN BRE4"/>
    <property type="match status" value="1"/>
</dbReference>
<name>A0A194SCM6_RHOGW</name>
<organism evidence="7 8">
    <name type="scientific">Rhodotorula graminis (strain WP1)</name>
    <dbReference type="NCBI Taxonomy" id="578459"/>
    <lineage>
        <taxon>Eukaryota</taxon>
        <taxon>Fungi</taxon>
        <taxon>Dikarya</taxon>
        <taxon>Basidiomycota</taxon>
        <taxon>Pucciniomycotina</taxon>
        <taxon>Microbotryomycetes</taxon>
        <taxon>Sporidiobolales</taxon>
        <taxon>Sporidiobolaceae</taxon>
        <taxon>Rhodotorula</taxon>
    </lineage>
</organism>
<feature type="region of interest" description="Disordered" evidence="5">
    <location>
        <begin position="342"/>
        <end position="376"/>
    </location>
</feature>
<keyword evidence="8" id="KW-1185">Reference proteome</keyword>
<evidence type="ECO:0000256" key="6">
    <source>
        <dbReference type="SAM" id="Phobius"/>
    </source>
</evidence>
<feature type="transmembrane region" description="Helical" evidence="6">
    <location>
        <begin position="716"/>
        <end position="734"/>
    </location>
</feature>
<keyword evidence="4 6" id="KW-0472">Membrane</keyword>
<feature type="compositionally biased region" description="Low complexity" evidence="5">
    <location>
        <begin position="421"/>
        <end position="438"/>
    </location>
</feature>
<feature type="transmembrane region" description="Helical" evidence="6">
    <location>
        <begin position="740"/>
        <end position="761"/>
    </location>
</feature>
<feature type="compositionally biased region" description="Basic and acidic residues" evidence="5">
    <location>
        <begin position="406"/>
        <end position="415"/>
    </location>
</feature>
<evidence type="ECO:0000256" key="1">
    <source>
        <dbReference type="ARBA" id="ARBA00004141"/>
    </source>
</evidence>
<feature type="region of interest" description="Disordered" evidence="5">
    <location>
        <begin position="589"/>
        <end position="614"/>
    </location>
</feature>
<accession>A0A194SCM6</accession>